<gene>
    <name evidence="9" type="primary">exbD</name>
    <name evidence="9" type="ORF">Verru16b_02914</name>
</gene>
<evidence type="ECO:0000256" key="2">
    <source>
        <dbReference type="ARBA" id="ARBA00005811"/>
    </source>
</evidence>
<dbReference type="PANTHER" id="PTHR30558">
    <property type="entry name" value="EXBD MEMBRANE COMPONENT OF PMF-DRIVEN MACROMOLECULE IMPORT SYSTEM"/>
    <property type="match status" value="1"/>
</dbReference>
<evidence type="ECO:0000256" key="8">
    <source>
        <dbReference type="SAM" id="Phobius"/>
    </source>
</evidence>
<keyword evidence="10" id="KW-1185">Reference proteome</keyword>
<dbReference type="GO" id="GO:0005886">
    <property type="term" value="C:plasma membrane"/>
    <property type="evidence" value="ECO:0007669"/>
    <property type="project" value="UniProtKB-SubCell"/>
</dbReference>
<dbReference type="Proteomes" id="UP000095228">
    <property type="component" value="Chromosome"/>
</dbReference>
<protein>
    <submittedName>
        <fullName evidence="9">Biopolymer transport protein ExbD</fullName>
    </submittedName>
</protein>
<keyword evidence="5 8" id="KW-1133">Transmembrane helix</keyword>
<keyword evidence="4 7" id="KW-0812">Transmembrane</keyword>
<dbReference type="STRING" id="1838286.Verru16b_02914"/>
<proteinExistence type="inferred from homology"/>
<organism evidence="9 10">
    <name type="scientific">Lacunisphaera limnophila</name>
    <dbReference type="NCBI Taxonomy" id="1838286"/>
    <lineage>
        <taxon>Bacteria</taxon>
        <taxon>Pseudomonadati</taxon>
        <taxon>Verrucomicrobiota</taxon>
        <taxon>Opitutia</taxon>
        <taxon>Opitutales</taxon>
        <taxon>Opitutaceae</taxon>
        <taxon>Lacunisphaera</taxon>
    </lineage>
</organism>
<sequence length="141" mass="16243">MARTFKRQRQTHPISELNVTNLIDVAFTLLIIFMIATPLIQQEQTIPVNLPGESKREQQKPPSDTTFVAISIDRSGNYYYGSERMSLPEISRQLMAEAAKSKQPVIRIRADLTLQWQQVVRVMDEVKRHNLTKITFDTEAN</sequence>
<reference evidence="9 10" key="1">
    <citation type="submission" date="2016-06" db="EMBL/GenBank/DDBJ databases">
        <title>Three novel species with peptidoglycan cell walls form the new genus Lacunisphaera gen. nov. in the family Opitutaceae of the verrucomicrobial subdivision 4.</title>
        <authorList>
            <person name="Rast P."/>
            <person name="Gloeckner I."/>
            <person name="Jogler M."/>
            <person name="Boedeker C."/>
            <person name="Jeske O."/>
            <person name="Wiegand S."/>
            <person name="Reinhardt R."/>
            <person name="Schumann P."/>
            <person name="Rohde M."/>
            <person name="Spring S."/>
            <person name="Gloeckner F.O."/>
            <person name="Jogler C."/>
        </authorList>
    </citation>
    <scope>NUCLEOTIDE SEQUENCE [LARGE SCALE GENOMIC DNA]</scope>
    <source>
        <strain evidence="9 10">IG16b</strain>
    </source>
</reference>
<dbReference type="GO" id="GO:0022857">
    <property type="term" value="F:transmembrane transporter activity"/>
    <property type="evidence" value="ECO:0007669"/>
    <property type="project" value="InterPro"/>
</dbReference>
<dbReference type="RefSeq" id="WP_069962934.1">
    <property type="nucleotide sequence ID" value="NZ_CP016094.1"/>
</dbReference>
<evidence type="ECO:0000256" key="1">
    <source>
        <dbReference type="ARBA" id="ARBA00004162"/>
    </source>
</evidence>
<comment type="similarity">
    <text evidence="2 7">Belongs to the ExbD/TolR family.</text>
</comment>
<keyword evidence="3" id="KW-1003">Cell membrane</keyword>
<evidence type="ECO:0000256" key="3">
    <source>
        <dbReference type="ARBA" id="ARBA00022475"/>
    </source>
</evidence>
<dbReference type="InterPro" id="IPR003400">
    <property type="entry name" value="ExbD"/>
</dbReference>
<accession>A0A1D8AY62</accession>
<evidence type="ECO:0000256" key="4">
    <source>
        <dbReference type="ARBA" id="ARBA00022692"/>
    </source>
</evidence>
<dbReference type="GO" id="GO:0015031">
    <property type="term" value="P:protein transport"/>
    <property type="evidence" value="ECO:0007669"/>
    <property type="project" value="UniProtKB-KW"/>
</dbReference>
<keyword evidence="7" id="KW-0653">Protein transport</keyword>
<dbReference type="PANTHER" id="PTHR30558:SF7">
    <property type="entry name" value="TOL-PAL SYSTEM PROTEIN TOLR"/>
    <property type="match status" value="1"/>
</dbReference>
<dbReference type="OrthoDB" id="9798629at2"/>
<evidence type="ECO:0000313" key="10">
    <source>
        <dbReference type="Proteomes" id="UP000095228"/>
    </source>
</evidence>
<dbReference type="AlphaFoldDB" id="A0A1D8AY62"/>
<name>A0A1D8AY62_9BACT</name>
<dbReference type="KEGG" id="obg:Verru16b_02914"/>
<dbReference type="Gene3D" id="3.30.420.270">
    <property type="match status" value="1"/>
</dbReference>
<dbReference type="EMBL" id="CP016094">
    <property type="protein sequence ID" value="AOS45825.1"/>
    <property type="molecule type" value="Genomic_DNA"/>
</dbReference>
<evidence type="ECO:0000256" key="5">
    <source>
        <dbReference type="ARBA" id="ARBA00022989"/>
    </source>
</evidence>
<keyword evidence="7" id="KW-0813">Transport</keyword>
<feature type="transmembrane region" description="Helical" evidence="8">
    <location>
        <begin position="21"/>
        <end position="40"/>
    </location>
</feature>
<dbReference type="Pfam" id="PF02472">
    <property type="entry name" value="ExbD"/>
    <property type="match status" value="1"/>
</dbReference>
<comment type="subcellular location">
    <subcellularLocation>
        <location evidence="1">Cell membrane</location>
        <topology evidence="1">Single-pass membrane protein</topology>
    </subcellularLocation>
    <subcellularLocation>
        <location evidence="7">Cell membrane</location>
        <topology evidence="7">Single-pass type II membrane protein</topology>
    </subcellularLocation>
</comment>
<evidence type="ECO:0000256" key="7">
    <source>
        <dbReference type="RuleBase" id="RU003879"/>
    </source>
</evidence>
<evidence type="ECO:0000256" key="6">
    <source>
        <dbReference type="ARBA" id="ARBA00023136"/>
    </source>
</evidence>
<evidence type="ECO:0000313" key="9">
    <source>
        <dbReference type="EMBL" id="AOS45825.1"/>
    </source>
</evidence>
<keyword evidence="6 8" id="KW-0472">Membrane</keyword>